<evidence type="ECO:0000256" key="8">
    <source>
        <dbReference type="SAM" id="Coils"/>
    </source>
</evidence>
<evidence type="ECO:0000256" key="7">
    <source>
        <dbReference type="ARBA" id="ARBA00023237"/>
    </source>
</evidence>
<dbReference type="AlphaFoldDB" id="A0A0S2I0L7"/>
<feature type="coiled-coil region" evidence="8">
    <location>
        <begin position="36"/>
        <end position="63"/>
    </location>
</feature>
<keyword evidence="5" id="KW-0812">Transmembrane</keyword>
<name>A0A0S2I0L7_9BACT</name>
<evidence type="ECO:0000256" key="4">
    <source>
        <dbReference type="ARBA" id="ARBA00022452"/>
    </source>
</evidence>
<sequence length="463" mass="52460">MNLKTIFLNFSAILTIATTYGQSAIEFSVHEAQAYAIENNLQLQNARQDVNIAEQQYKETRGQGLPQVDGTLDYMTNFNYEAEIEFGGGASSEPPTIDYTQLDAGDMELMKLLQGFTSSSTGGSTIVMEDQSSATVQISQLIFGGQYWVGLQTSRIGKELARQQVNITELDVKQSVANIYQLILVTEKITDVLTKNLENLRSLKVHTKNMYEAGIAEQTDVDQIAVSISQLENQYKSMKRNINLSYNRLRFQLGLESDQEITLTDSLNTFLKPLDKIDRMAESFDITKNPNYQMIKTQKKLQEKMVDMEKWAYAPTLTGFYSYTEKIMTTGFDLSPNNAAGLNLSIPIFSSGIRKAKVEKAKIELDKANRSKEMLEEQLKLQNNQLRFEFASAFDNYTTQKENVQVARRILKNMQDKYKQGVISTIDLTQANSNYLEAESTYLNAVLELMQADLNLKKLYNNL</sequence>
<feature type="coiled-coil region" evidence="8">
    <location>
        <begin position="358"/>
        <end position="385"/>
    </location>
</feature>
<evidence type="ECO:0000313" key="10">
    <source>
        <dbReference type="Proteomes" id="UP000064893"/>
    </source>
</evidence>
<keyword evidence="7" id="KW-0998">Cell outer membrane</keyword>
<proteinExistence type="inferred from homology"/>
<keyword evidence="8" id="KW-0175">Coiled coil</keyword>
<dbReference type="InterPro" id="IPR003423">
    <property type="entry name" value="OMP_efflux"/>
</dbReference>
<evidence type="ECO:0000256" key="6">
    <source>
        <dbReference type="ARBA" id="ARBA00023136"/>
    </source>
</evidence>
<evidence type="ECO:0000256" key="5">
    <source>
        <dbReference type="ARBA" id="ARBA00022692"/>
    </source>
</evidence>
<dbReference type="Gene3D" id="1.20.1600.10">
    <property type="entry name" value="Outer membrane efflux proteins (OEP)"/>
    <property type="match status" value="1"/>
</dbReference>
<dbReference type="PANTHER" id="PTHR30026:SF20">
    <property type="entry name" value="OUTER MEMBRANE PROTEIN TOLC"/>
    <property type="match status" value="1"/>
</dbReference>
<evidence type="ECO:0000256" key="1">
    <source>
        <dbReference type="ARBA" id="ARBA00004442"/>
    </source>
</evidence>
<dbReference type="GO" id="GO:0009279">
    <property type="term" value="C:cell outer membrane"/>
    <property type="evidence" value="ECO:0007669"/>
    <property type="project" value="UniProtKB-SubCell"/>
</dbReference>
<dbReference type="GO" id="GO:0015562">
    <property type="term" value="F:efflux transmembrane transporter activity"/>
    <property type="evidence" value="ECO:0007669"/>
    <property type="project" value="InterPro"/>
</dbReference>
<dbReference type="GO" id="GO:0015288">
    <property type="term" value="F:porin activity"/>
    <property type="evidence" value="ECO:0007669"/>
    <property type="project" value="TreeGrafter"/>
</dbReference>
<evidence type="ECO:0000313" key="9">
    <source>
        <dbReference type="EMBL" id="ALO15840.1"/>
    </source>
</evidence>
<dbReference type="Proteomes" id="UP000064893">
    <property type="component" value="Chromosome"/>
</dbReference>
<dbReference type="OrthoDB" id="367883at2"/>
<protein>
    <submittedName>
        <fullName evidence="9">Outer membrane channel protein</fullName>
    </submittedName>
</protein>
<keyword evidence="6" id="KW-0472">Membrane</keyword>
<dbReference type="PANTHER" id="PTHR30026">
    <property type="entry name" value="OUTER MEMBRANE PROTEIN TOLC"/>
    <property type="match status" value="1"/>
</dbReference>
<feature type="coiled-coil region" evidence="8">
    <location>
        <begin position="221"/>
        <end position="248"/>
    </location>
</feature>
<dbReference type="STRING" id="1307839.L21SP5_02207"/>
<dbReference type="InterPro" id="IPR051906">
    <property type="entry name" value="TolC-like"/>
</dbReference>
<keyword evidence="3" id="KW-0813">Transport</keyword>
<organism evidence="9 10">
    <name type="scientific">Salinivirga cyanobacteriivorans</name>
    <dbReference type="NCBI Taxonomy" id="1307839"/>
    <lineage>
        <taxon>Bacteria</taxon>
        <taxon>Pseudomonadati</taxon>
        <taxon>Bacteroidota</taxon>
        <taxon>Bacteroidia</taxon>
        <taxon>Bacteroidales</taxon>
        <taxon>Salinivirgaceae</taxon>
        <taxon>Salinivirga</taxon>
    </lineage>
</organism>
<dbReference type="SUPFAM" id="SSF56954">
    <property type="entry name" value="Outer membrane efflux proteins (OEP)"/>
    <property type="match status" value="1"/>
</dbReference>
<dbReference type="GO" id="GO:1990281">
    <property type="term" value="C:efflux pump complex"/>
    <property type="evidence" value="ECO:0007669"/>
    <property type="project" value="TreeGrafter"/>
</dbReference>
<accession>A0A0S2I0L7</accession>
<dbReference type="Pfam" id="PF02321">
    <property type="entry name" value="OEP"/>
    <property type="match status" value="2"/>
</dbReference>
<comment type="similarity">
    <text evidence="2">Belongs to the outer membrane factor (OMF) (TC 1.B.17) family.</text>
</comment>
<evidence type="ECO:0000256" key="2">
    <source>
        <dbReference type="ARBA" id="ARBA00007613"/>
    </source>
</evidence>
<reference evidence="9 10" key="1">
    <citation type="submission" date="2015-11" db="EMBL/GenBank/DDBJ databases">
        <title>Description and complete genome sequence of a novel strain predominating in hypersaline microbial mats and representing a new family of the Bacteriodetes phylum.</title>
        <authorList>
            <person name="Spring S."/>
            <person name="Bunk B."/>
            <person name="Sproer C."/>
            <person name="Klenk H.-P."/>
        </authorList>
    </citation>
    <scope>NUCLEOTIDE SEQUENCE [LARGE SCALE GENOMIC DNA]</scope>
    <source>
        <strain evidence="9 10">L21-Spi-D4</strain>
    </source>
</reference>
<comment type="subcellular location">
    <subcellularLocation>
        <location evidence="1">Cell outer membrane</location>
    </subcellularLocation>
</comment>
<keyword evidence="10" id="KW-1185">Reference proteome</keyword>
<dbReference type="RefSeq" id="WP_057953265.1">
    <property type="nucleotide sequence ID" value="NZ_CP013118.1"/>
</dbReference>
<evidence type="ECO:0000256" key="3">
    <source>
        <dbReference type="ARBA" id="ARBA00022448"/>
    </source>
</evidence>
<dbReference type="KEGG" id="blq:L21SP5_02207"/>
<dbReference type="EMBL" id="CP013118">
    <property type="protein sequence ID" value="ALO15840.1"/>
    <property type="molecule type" value="Genomic_DNA"/>
</dbReference>
<gene>
    <name evidence="9" type="ORF">L21SP5_02207</name>
</gene>
<keyword evidence="4" id="KW-1134">Transmembrane beta strand</keyword>